<name>A0A0G1KJ58_9BACT</name>
<evidence type="ECO:0000313" key="2">
    <source>
        <dbReference type="EMBL" id="KKT83716.1"/>
    </source>
</evidence>
<dbReference type="Pfam" id="PF04392">
    <property type="entry name" value="ABC_sub_bind"/>
    <property type="match status" value="1"/>
</dbReference>
<gene>
    <name evidence="2" type="ORF">UW81_C0012G0005</name>
</gene>
<dbReference type="Proteomes" id="UP000033915">
    <property type="component" value="Unassembled WGS sequence"/>
</dbReference>
<dbReference type="EMBL" id="LCJT01000012">
    <property type="protein sequence ID" value="KKT83716.1"/>
    <property type="molecule type" value="Genomic_DNA"/>
</dbReference>
<dbReference type="PANTHER" id="PTHR35271">
    <property type="entry name" value="ABC TRANSPORTER, SUBSTRATE-BINDING LIPOPROTEIN-RELATED"/>
    <property type="match status" value="1"/>
</dbReference>
<proteinExistence type="predicted"/>
<organism evidence="2 3">
    <name type="scientific">Candidatus Giovannonibacteria bacterium GW2011_GWC2_44_9</name>
    <dbReference type="NCBI Taxonomy" id="1618658"/>
    <lineage>
        <taxon>Bacteria</taxon>
        <taxon>Candidatus Giovannoniibacteriota</taxon>
    </lineage>
</organism>
<accession>A0A0G1KJ58</accession>
<dbReference type="AlphaFoldDB" id="A0A0G1KJ58"/>
<dbReference type="InterPro" id="IPR007487">
    <property type="entry name" value="ABC_transpt-TYRBP-like"/>
</dbReference>
<sequence length="335" mass="36256">MQSKKTVFIIILAIIAVVALILFVSPPFKTSQPATPKRIGVLTASDLQLATIEGIRAGFKEFGLTENKDFVIELRNPKGDLNLVKTMATDIVVSKPDLIVSVSTSASSAMKEADDGAKIPVVAVDVGNFAQLGVENIQHPGGFMTGVIVDNVVTAPKRMEILKTLLPKLKTVGILANPENVSYGNVIKIYEEAAGRLGLRALWYNVTKKEDILAAMQKMIRDDAGAFMTVNDAVISGNSNLIVPPLKQAKIPSIDFNVERGVSSGYLMVYGAARFDVGKQGARMIYKVMQGEKPGDIPVEFFSALTFEINTALAREMDVKIPESLLLQASKVYNQ</sequence>
<evidence type="ECO:0000256" key="1">
    <source>
        <dbReference type="SAM" id="Phobius"/>
    </source>
</evidence>
<evidence type="ECO:0000313" key="3">
    <source>
        <dbReference type="Proteomes" id="UP000033915"/>
    </source>
</evidence>
<dbReference type="Gene3D" id="3.40.50.2300">
    <property type="match status" value="2"/>
</dbReference>
<keyword evidence="1" id="KW-0812">Transmembrane</keyword>
<keyword evidence="1" id="KW-1133">Transmembrane helix</keyword>
<comment type="caution">
    <text evidence="2">The sequence shown here is derived from an EMBL/GenBank/DDBJ whole genome shotgun (WGS) entry which is preliminary data.</text>
</comment>
<dbReference type="InterPro" id="IPR028082">
    <property type="entry name" value="Peripla_BP_I"/>
</dbReference>
<protein>
    <submittedName>
        <fullName evidence="2">ABC transporter substrate binding protein</fullName>
    </submittedName>
</protein>
<keyword evidence="1" id="KW-0472">Membrane</keyword>
<feature type="transmembrane region" description="Helical" evidence="1">
    <location>
        <begin position="7"/>
        <end position="28"/>
    </location>
</feature>
<dbReference type="SUPFAM" id="SSF53822">
    <property type="entry name" value="Periplasmic binding protein-like I"/>
    <property type="match status" value="1"/>
</dbReference>
<reference evidence="2 3" key="1">
    <citation type="journal article" date="2015" name="Nature">
        <title>rRNA introns, odd ribosomes, and small enigmatic genomes across a large radiation of phyla.</title>
        <authorList>
            <person name="Brown C.T."/>
            <person name="Hug L.A."/>
            <person name="Thomas B.C."/>
            <person name="Sharon I."/>
            <person name="Castelle C.J."/>
            <person name="Singh A."/>
            <person name="Wilkins M.J."/>
            <person name="Williams K.H."/>
            <person name="Banfield J.F."/>
        </authorList>
    </citation>
    <scope>NUCLEOTIDE SEQUENCE [LARGE SCALE GENOMIC DNA]</scope>
</reference>
<dbReference type="CDD" id="cd06325">
    <property type="entry name" value="PBP1_ABC_unchar_transporter"/>
    <property type="match status" value="1"/>
</dbReference>
<dbReference type="PANTHER" id="PTHR35271:SF1">
    <property type="entry name" value="ABC TRANSPORTER, SUBSTRATE-BINDING LIPOPROTEIN"/>
    <property type="match status" value="1"/>
</dbReference>